<evidence type="ECO:0000313" key="2">
    <source>
        <dbReference type="EMBL" id="KJH50651.1"/>
    </source>
</evidence>
<keyword evidence="3" id="KW-1185">Reference proteome</keyword>
<dbReference type="AlphaFoldDB" id="A0A0D8Y7S3"/>
<sequence length="133" mass="14905">MCNIPIIVLHEKKQEAQPNKKPSKEAVLADGAGKKDAKKKKKDQPQPQKKEEVAAKALQVKTANLPPKPVEEVAAKALQVKTANLPPKPVMQSDKFKKQSDVSFDYGKLSLQPHYANKTFNQYVLEKEIEIYV</sequence>
<gene>
    <name evidence="2" type="ORF">DICVIV_03171</name>
</gene>
<dbReference type="EMBL" id="KN716200">
    <property type="protein sequence ID" value="KJH50651.1"/>
    <property type="molecule type" value="Genomic_DNA"/>
</dbReference>
<reference evidence="3" key="2">
    <citation type="journal article" date="2016" name="Sci. Rep.">
        <title>Dictyocaulus viviparus genome, variome and transcriptome elucidate lungworm biology and support future intervention.</title>
        <authorList>
            <person name="McNulty S.N."/>
            <person name="Strube C."/>
            <person name="Rosa B.A."/>
            <person name="Martin J.C."/>
            <person name="Tyagi R."/>
            <person name="Choi Y.J."/>
            <person name="Wang Q."/>
            <person name="Hallsworth Pepin K."/>
            <person name="Zhang X."/>
            <person name="Ozersky P."/>
            <person name="Wilson R.K."/>
            <person name="Sternberg P.W."/>
            <person name="Gasser R.B."/>
            <person name="Mitreva M."/>
        </authorList>
    </citation>
    <scope>NUCLEOTIDE SEQUENCE [LARGE SCALE GENOMIC DNA]</scope>
    <source>
        <strain evidence="3">HannoverDv2000</strain>
    </source>
</reference>
<keyword evidence="2" id="KW-0689">Ribosomal protein</keyword>
<evidence type="ECO:0000256" key="1">
    <source>
        <dbReference type="SAM" id="MobiDB-lite"/>
    </source>
</evidence>
<evidence type="ECO:0000313" key="3">
    <source>
        <dbReference type="Proteomes" id="UP000053766"/>
    </source>
</evidence>
<dbReference type="Proteomes" id="UP000053766">
    <property type="component" value="Unassembled WGS sequence"/>
</dbReference>
<dbReference type="GO" id="GO:0005840">
    <property type="term" value="C:ribosome"/>
    <property type="evidence" value="ECO:0007669"/>
    <property type="project" value="UniProtKB-KW"/>
</dbReference>
<reference evidence="2 3" key="1">
    <citation type="submission" date="2013-11" db="EMBL/GenBank/DDBJ databases">
        <title>Draft genome of the bovine lungworm Dictyocaulus viviparus.</title>
        <authorList>
            <person name="Mitreva M."/>
        </authorList>
    </citation>
    <scope>NUCLEOTIDE SEQUENCE [LARGE SCALE GENOMIC DNA]</scope>
    <source>
        <strain evidence="2 3">HannoverDv2000</strain>
    </source>
</reference>
<organism evidence="2 3">
    <name type="scientific">Dictyocaulus viviparus</name>
    <name type="common">Bovine lungworm</name>
    <dbReference type="NCBI Taxonomy" id="29172"/>
    <lineage>
        <taxon>Eukaryota</taxon>
        <taxon>Metazoa</taxon>
        <taxon>Ecdysozoa</taxon>
        <taxon>Nematoda</taxon>
        <taxon>Chromadorea</taxon>
        <taxon>Rhabditida</taxon>
        <taxon>Rhabditina</taxon>
        <taxon>Rhabditomorpha</taxon>
        <taxon>Strongyloidea</taxon>
        <taxon>Metastrongylidae</taxon>
        <taxon>Dictyocaulus</taxon>
    </lineage>
</organism>
<accession>A0A0D8Y7S3</accession>
<name>A0A0D8Y7S3_DICVI</name>
<feature type="region of interest" description="Disordered" evidence="1">
    <location>
        <begin position="13"/>
        <end position="52"/>
    </location>
</feature>
<keyword evidence="2" id="KW-0687">Ribonucleoprotein</keyword>
<proteinExistence type="predicted"/>
<protein>
    <submittedName>
        <fullName evidence="2">50S ribosomal protein L21 domain protein</fullName>
    </submittedName>
</protein>